<dbReference type="Proteomes" id="UP000223606">
    <property type="component" value="Chromosome 1"/>
</dbReference>
<feature type="binding site" evidence="9">
    <location>
        <position position="169"/>
    </location>
    <ligand>
        <name>1-deoxy-D-xylulose 5-phosphate</name>
        <dbReference type="ChEBI" id="CHEBI:57792"/>
    </ligand>
</feature>
<feature type="binding site" evidence="9">
    <location>
        <position position="31"/>
    </location>
    <ligand>
        <name>NADPH</name>
        <dbReference type="ChEBI" id="CHEBI:57783"/>
    </ligand>
</feature>
<feature type="domain" description="DXP reductoisomerase C-terminal" evidence="12">
    <location>
        <begin position="278"/>
        <end position="398"/>
    </location>
</feature>
<evidence type="ECO:0000259" key="12">
    <source>
        <dbReference type="Pfam" id="PF13288"/>
    </source>
</evidence>
<dbReference type="Gene3D" id="1.10.1740.10">
    <property type="match status" value="1"/>
</dbReference>
<organism evidence="13 14">
    <name type="scientific">Hartmannibacter diazotrophicus</name>
    <dbReference type="NCBI Taxonomy" id="1482074"/>
    <lineage>
        <taxon>Bacteria</taxon>
        <taxon>Pseudomonadati</taxon>
        <taxon>Pseudomonadota</taxon>
        <taxon>Alphaproteobacteria</taxon>
        <taxon>Hyphomicrobiales</taxon>
        <taxon>Pleomorphomonadaceae</taxon>
        <taxon>Hartmannibacter</taxon>
    </lineage>
</organism>
<name>A0A2C9D5A8_9HYPH</name>
<comment type="cofactor">
    <cofactor evidence="9">
        <name>Mg(2+)</name>
        <dbReference type="ChEBI" id="CHEBI:18420"/>
    </cofactor>
    <cofactor evidence="9">
        <name>Mn(2+)</name>
        <dbReference type="ChEBI" id="CHEBI:29035"/>
    </cofactor>
</comment>
<feature type="domain" description="1-deoxy-D-xylulose 5-phosphate reductoisomerase C-terminal" evidence="11">
    <location>
        <begin position="163"/>
        <end position="246"/>
    </location>
</feature>
<feature type="binding site" evidence="9">
    <location>
        <position position="168"/>
    </location>
    <ligand>
        <name>1-deoxy-D-xylulose 5-phosphate</name>
        <dbReference type="ChEBI" id="CHEBI:57792"/>
    </ligand>
</feature>
<keyword evidence="9" id="KW-0460">Magnesium</keyword>
<evidence type="ECO:0000256" key="3">
    <source>
        <dbReference type="ARBA" id="ARBA00022723"/>
    </source>
</evidence>
<feature type="binding site" evidence="9">
    <location>
        <position position="235"/>
    </location>
    <ligand>
        <name>1-deoxy-D-xylulose 5-phosphate</name>
        <dbReference type="ChEBI" id="CHEBI:57792"/>
    </ligand>
</feature>
<gene>
    <name evidence="9 13" type="primary">dxr</name>
    <name evidence="13" type="ORF">HDIA_1400</name>
</gene>
<evidence type="ECO:0000256" key="4">
    <source>
        <dbReference type="ARBA" id="ARBA00022857"/>
    </source>
</evidence>
<evidence type="ECO:0000256" key="1">
    <source>
        <dbReference type="ARBA" id="ARBA00005094"/>
    </source>
</evidence>
<keyword evidence="13" id="KW-0413">Isomerase</keyword>
<dbReference type="SUPFAM" id="SSF51735">
    <property type="entry name" value="NAD(P)-binding Rossmann-fold domains"/>
    <property type="match status" value="1"/>
</dbReference>
<evidence type="ECO:0000313" key="13">
    <source>
        <dbReference type="EMBL" id="SON54941.1"/>
    </source>
</evidence>
<dbReference type="InterPro" id="IPR013512">
    <property type="entry name" value="DXP_reductoisomerase_N"/>
</dbReference>
<dbReference type="InterPro" id="IPR036291">
    <property type="entry name" value="NAD(P)-bd_dom_sf"/>
</dbReference>
<dbReference type="SUPFAM" id="SSF69055">
    <property type="entry name" value="1-deoxy-D-xylulose-5-phosphate reductoisomerase, C-terminal domain"/>
    <property type="match status" value="1"/>
</dbReference>
<feature type="binding site" evidence="9">
    <location>
        <position position="142"/>
    </location>
    <ligand>
        <name>1-deoxy-D-xylulose 5-phosphate</name>
        <dbReference type="ChEBI" id="CHEBI:57792"/>
    </ligand>
</feature>
<feature type="binding site" evidence="9">
    <location>
        <position position="222"/>
    </location>
    <ligand>
        <name>NADPH</name>
        <dbReference type="ChEBI" id="CHEBI:57783"/>
    </ligand>
</feature>
<dbReference type="InterPro" id="IPR003821">
    <property type="entry name" value="DXP_reductoisomerase"/>
</dbReference>
<feature type="binding site" evidence="9">
    <location>
        <position position="238"/>
    </location>
    <ligand>
        <name>Mn(2+)</name>
        <dbReference type="ChEBI" id="CHEBI:29035"/>
    </ligand>
</feature>
<keyword evidence="4 9" id="KW-0521">NADP</keyword>
<keyword evidence="3 9" id="KW-0479">Metal-binding</keyword>
<feature type="binding site" evidence="9">
    <location>
        <position position="167"/>
    </location>
    <ligand>
        <name>Mn(2+)</name>
        <dbReference type="ChEBI" id="CHEBI:29035"/>
    </ligand>
</feature>
<reference evidence="14" key="1">
    <citation type="submission" date="2017-09" db="EMBL/GenBank/DDBJ databases">
        <title>Genome sequence of Nannocystis excedens DSM 71.</title>
        <authorList>
            <person name="Blom J."/>
        </authorList>
    </citation>
    <scope>NUCLEOTIDE SEQUENCE [LARGE SCALE GENOMIC DNA]</scope>
    <source>
        <strain evidence="14">type strain: E19</strain>
    </source>
</reference>
<dbReference type="AlphaFoldDB" id="A0A2C9D5A8"/>
<feature type="binding site" evidence="9">
    <location>
        <position position="238"/>
    </location>
    <ligand>
        <name>1-deoxy-D-xylulose 5-phosphate</name>
        <dbReference type="ChEBI" id="CHEBI:57792"/>
    </ligand>
</feature>
<dbReference type="UniPathway" id="UPA00056">
    <property type="reaction ID" value="UER00092"/>
</dbReference>
<dbReference type="Pfam" id="PF13288">
    <property type="entry name" value="DXPR_C"/>
    <property type="match status" value="1"/>
</dbReference>
<feature type="binding site" evidence="9">
    <location>
        <position position="143"/>
    </location>
    <ligand>
        <name>NADPH</name>
        <dbReference type="ChEBI" id="CHEBI:57783"/>
    </ligand>
</feature>
<dbReference type="EMBL" id="LT960614">
    <property type="protein sequence ID" value="SON54941.1"/>
    <property type="molecule type" value="Genomic_DNA"/>
</dbReference>
<feature type="binding site" evidence="9">
    <location>
        <position position="32"/>
    </location>
    <ligand>
        <name>NADPH</name>
        <dbReference type="ChEBI" id="CHEBI:57783"/>
    </ligand>
</feature>
<evidence type="ECO:0000313" key="14">
    <source>
        <dbReference type="Proteomes" id="UP000223606"/>
    </source>
</evidence>
<proteinExistence type="inferred from homology"/>
<feature type="binding site" evidence="9">
    <location>
        <position position="216"/>
    </location>
    <ligand>
        <name>1-deoxy-D-xylulose 5-phosphate</name>
        <dbReference type="ChEBI" id="CHEBI:57792"/>
    </ligand>
</feature>
<comment type="catalytic activity">
    <reaction evidence="8">
        <text>2-C-methyl-D-erythritol 4-phosphate + NADP(+) = 1-deoxy-D-xylulose 5-phosphate + NADPH + H(+)</text>
        <dbReference type="Rhea" id="RHEA:13717"/>
        <dbReference type="ChEBI" id="CHEBI:15378"/>
        <dbReference type="ChEBI" id="CHEBI:57783"/>
        <dbReference type="ChEBI" id="CHEBI:57792"/>
        <dbReference type="ChEBI" id="CHEBI:58262"/>
        <dbReference type="ChEBI" id="CHEBI:58349"/>
        <dbReference type="EC" id="1.1.1.267"/>
    </reaction>
    <physiologicalReaction direction="right-to-left" evidence="8">
        <dbReference type="Rhea" id="RHEA:13719"/>
    </physiologicalReaction>
</comment>
<dbReference type="InterPro" id="IPR026877">
    <property type="entry name" value="DXPR_C"/>
</dbReference>
<dbReference type="PANTHER" id="PTHR30525">
    <property type="entry name" value="1-DEOXY-D-XYLULOSE 5-PHOSPHATE REDUCTOISOMERASE"/>
    <property type="match status" value="1"/>
</dbReference>
<keyword evidence="5 9" id="KW-0560">Oxidoreductase</keyword>
<dbReference type="GO" id="GO:0051484">
    <property type="term" value="P:isopentenyl diphosphate biosynthetic process, methylerythritol 4-phosphate pathway involved in terpenoid biosynthetic process"/>
    <property type="evidence" value="ECO:0007669"/>
    <property type="project" value="UniProtKB-ARBA"/>
</dbReference>
<evidence type="ECO:0000259" key="10">
    <source>
        <dbReference type="Pfam" id="PF02670"/>
    </source>
</evidence>
<sequence>MVMQTAMEKTVVAQPVPAHAPKTLSILGASGSIGQSTLDLVQRNPDRFAVVALTANTNAEALADAALKVRPRIVAVADDRAYPALAERLAGTGVTVLAGADGVVAAASEPVDILVSAIVGAAGLPPSLAAIGKAGAIALANKECLVCAGDLFMRAAAAAGTRVLPVDSEHNAIFQALDPDNLDGVAEIILTASGGPFREMPREAMARVTLAEALRHPRWVMGAKITIDSATLMNKGLELIEAHHLFGFSPDRLSVLVHPQSVVHGLVRYVDGSLLAQLGSPDMRTPIAHCLAWPERMAVPVQPLDLARLGTLTFEEPDRDRFPCLALAEQALRRGGAATNVLNAANEVAVGAFLGERIGYLDIAAVVEETLSACEGQGLLSRLASVEAAIVLDREARRHAAERVVAWQGAH</sequence>
<comment type="function">
    <text evidence="9">Catalyzes the NADPH-dependent rearrangement and reduction of 1-deoxy-D-xylulose-5-phosphate (DXP) to 2-C-methyl-D-erythritol 4-phosphate (MEP).</text>
</comment>
<evidence type="ECO:0000256" key="5">
    <source>
        <dbReference type="ARBA" id="ARBA00023002"/>
    </source>
</evidence>
<evidence type="ECO:0000256" key="8">
    <source>
        <dbReference type="ARBA" id="ARBA00048543"/>
    </source>
</evidence>
<dbReference type="EC" id="1.1.1.267" evidence="9"/>
<comment type="similarity">
    <text evidence="2 9">Belongs to the DXR family.</text>
</comment>
<keyword evidence="14" id="KW-1185">Reference proteome</keyword>
<comment type="pathway">
    <text evidence="1 9">Isoprenoid biosynthesis; isopentenyl diphosphate biosynthesis via DXP pathway; isopentenyl diphosphate from 1-deoxy-D-xylulose 5-phosphate: step 1/6.</text>
</comment>
<evidence type="ECO:0000256" key="2">
    <source>
        <dbReference type="ARBA" id="ARBA00006825"/>
    </source>
</evidence>
<evidence type="ECO:0000256" key="6">
    <source>
        <dbReference type="ARBA" id="ARBA00023211"/>
    </source>
</evidence>
<dbReference type="GO" id="GO:0016853">
    <property type="term" value="F:isomerase activity"/>
    <property type="evidence" value="ECO:0007669"/>
    <property type="project" value="UniProtKB-KW"/>
</dbReference>
<keyword evidence="6 9" id="KW-0464">Manganese</keyword>
<feature type="binding site" evidence="9">
    <location>
        <position position="58"/>
    </location>
    <ligand>
        <name>NADPH</name>
        <dbReference type="ChEBI" id="CHEBI:57783"/>
    </ligand>
</feature>
<dbReference type="GO" id="GO:0030145">
    <property type="term" value="F:manganese ion binding"/>
    <property type="evidence" value="ECO:0007669"/>
    <property type="project" value="TreeGrafter"/>
</dbReference>
<dbReference type="InterPro" id="IPR036169">
    <property type="entry name" value="DXPR_C_sf"/>
</dbReference>
<protein>
    <recommendedName>
        <fullName evidence="9">1-deoxy-D-xylulose 5-phosphate reductoisomerase</fullName>
        <shortName evidence="9">DXP reductoisomerase</shortName>
        <ecNumber evidence="9">1.1.1.267</ecNumber>
    </recommendedName>
    <alternativeName>
        <fullName evidence="9">1-deoxyxylulose-5-phosphate reductoisomerase</fullName>
    </alternativeName>
    <alternativeName>
        <fullName evidence="9">2-C-methyl-D-erythritol 4-phosphate synthase</fullName>
    </alternativeName>
</protein>
<comment type="caution">
    <text evidence="9">Lacks conserved residue(s) required for the propagation of feature annotation.</text>
</comment>
<dbReference type="SUPFAM" id="SSF55347">
    <property type="entry name" value="Glyceraldehyde-3-phosphate dehydrogenase-like, C-terminal domain"/>
    <property type="match status" value="1"/>
</dbReference>
<evidence type="ECO:0000259" key="11">
    <source>
        <dbReference type="Pfam" id="PF08436"/>
    </source>
</evidence>
<feature type="binding site" evidence="9">
    <location>
        <position position="234"/>
    </location>
    <ligand>
        <name>1-deoxy-D-xylulose 5-phosphate</name>
        <dbReference type="ChEBI" id="CHEBI:57792"/>
    </ligand>
</feature>
<dbReference type="FunFam" id="3.40.50.720:FF:000045">
    <property type="entry name" value="1-deoxy-D-xylulose 5-phosphate reductoisomerase"/>
    <property type="match status" value="1"/>
</dbReference>
<dbReference type="GO" id="GO:0070402">
    <property type="term" value="F:NADPH binding"/>
    <property type="evidence" value="ECO:0007669"/>
    <property type="project" value="InterPro"/>
</dbReference>
<dbReference type="InterPro" id="IPR013644">
    <property type="entry name" value="DXP_reductoisomerase_C"/>
</dbReference>
<feature type="binding site" evidence="9">
    <location>
        <position position="229"/>
    </location>
    <ligand>
        <name>1-deoxy-D-xylulose 5-phosphate</name>
        <dbReference type="ChEBI" id="CHEBI:57792"/>
    </ligand>
</feature>
<accession>A0A2C9D5A8</accession>
<dbReference type="Pfam" id="PF02670">
    <property type="entry name" value="DXP_reductoisom"/>
    <property type="match status" value="1"/>
</dbReference>
<keyword evidence="7 9" id="KW-0414">Isoprene biosynthesis</keyword>
<dbReference type="Pfam" id="PF08436">
    <property type="entry name" value="DXP_redisom_C"/>
    <property type="match status" value="1"/>
</dbReference>
<evidence type="ECO:0000256" key="9">
    <source>
        <dbReference type="HAMAP-Rule" id="MF_00183"/>
    </source>
</evidence>
<dbReference type="NCBIfam" id="NF009114">
    <property type="entry name" value="PRK12464.1"/>
    <property type="match status" value="1"/>
</dbReference>
<dbReference type="HAMAP" id="MF_00183">
    <property type="entry name" value="DXP_reductoisom"/>
    <property type="match status" value="1"/>
</dbReference>
<dbReference type="KEGG" id="hdi:HDIA_1400"/>
<dbReference type="Gene3D" id="3.40.50.720">
    <property type="entry name" value="NAD(P)-binding Rossmann-like Domain"/>
    <property type="match status" value="1"/>
</dbReference>
<feature type="binding site" evidence="9">
    <location>
        <position position="169"/>
    </location>
    <ligand>
        <name>Mn(2+)</name>
        <dbReference type="ChEBI" id="CHEBI:29035"/>
    </ligand>
</feature>
<dbReference type="PANTHER" id="PTHR30525:SF0">
    <property type="entry name" value="1-DEOXY-D-XYLULOSE 5-PHOSPHATE REDUCTOISOMERASE, CHLOROPLASTIC"/>
    <property type="match status" value="1"/>
</dbReference>
<dbReference type="GO" id="GO:0030604">
    <property type="term" value="F:1-deoxy-D-xylulose-5-phosphate reductoisomerase activity"/>
    <property type="evidence" value="ECO:0007669"/>
    <property type="project" value="UniProtKB-UniRule"/>
</dbReference>
<feature type="binding site" evidence="9">
    <location>
        <position position="193"/>
    </location>
    <ligand>
        <name>1-deoxy-D-xylulose 5-phosphate</name>
        <dbReference type="ChEBI" id="CHEBI:57792"/>
    </ligand>
</feature>
<dbReference type="NCBIfam" id="TIGR00243">
    <property type="entry name" value="Dxr"/>
    <property type="match status" value="1"/>
</dbReference>
<dbReference type="PIRSF" id="PIRSF006205">
    <property type="entry name" value="Dxp_reductismrs"/>
    <property type="match status" value="1"/>
</dbReference>
<feature type="domain" description="1-deoxy-D-xylulose 5-phosphate reductoisomerase N-terminal" evidence="10">
    <location>
        <begin position="24"/>
        <end position="149"/>
    </location>
</feature>
<feature type="binding site" evidence="9">
    <location>
        <position position="33"/>
    </location>
    <ligand>
        <name>NADPH</name>
        <dbReference type="ChEBI" id="CHEBI:57783"/>
    </ligand>
</feature>
<feature type="binding site" evidence="9">
    <location>
        <position position="141"/>
    </location>
    <ligand>
        <name>NADPH</name>
        <dbReference type="ChEBI" id="CHEBI:57783"/>
    </ligand>
</feature>
<evidence type="ECO:0000256" key="7">
    <source>
        <dbReference type="ARBA" id="ARBA00023229"/>
    </source>
</evidence>
<dbReference type="RefSeq" id="WP_342748115.1">
    <property type="nucleotide sequence ID" value="NZ_LT960614.1"/>
</dbReference>